<evidence type="ECO:0000313" key="10">
    <source>
        <dbReference type="EMBL" id="PCH41167.1"/>
    </source>
</evidence>
<organism evidence="10 11">
    <name type="scientific">Wolfiporia cocos (strain MD-104)</name>
    <name type="common">Brown rot fungus</name>
    <dbReference type="NCBI Taxonomy" id="742152"/>
    <lineage>
        <taxon>Eukaryota</taxon>
        <taxon>Fungi</taxon>
        <taxon>Dikarya</taxon>
        <taxon>Basidiomycota</taxon>
        <taxon>Agaricomycotina</taxon>
        <taxon>Agaricomycetes</taxon>
        <taxon>Polyporales</taxon>
        <taxon>Phaeolaceae</taxon>
        <taxon>Wolfiporia</taxon>
    </lineage>
</organism>
<dbReference type="OrthoDB" id="407298at2759"/>
<keyword evidence="6" id="KW-0408">Iron</keyword>
<gene>
    <name evidence="10" type="ORF">WOLCODRAFT_131742</name>
</gene>
<keyword evidence="3" id="KW-0349">Heme</keyword>
<dbReference type="GO" id="GO:0046872">
    <property type="term" value="F:metal ion binding"/>
    <property type="evidence" value="ECO:0007669"/>
    <property type="project" value="UniProtKB-KW"/>
</dbReference>
<reference evidence="10 11" key="1">
    <citation type="journal article" date="2012" name="Science">
        <title>The Paleozoic origin of enzymatic lignin decomposition reconstructed from 31 fungal genomes.</title>
        <authorList>
            <person name="Floudas D."/>
            <person name="Binder M."/>
            <person name="Riley R."/>
            <person name="Barry K."/>
            <person name="Blanchette R.A."/>
            <person name="Henrissat B."/>
            <person name="Martinez A.T."/>
            <person name="Otillar R."/>
            <person name="Spatafora J.W."/>
            <person name="Yadav J.S."/>
            <person name="Aerts A."/>
            <person name="Benoit I."/>
            <person name="Boyd A."/>
            <person name="Carlson A."/>
            <person name="Copeland A."/>
            <person name="Coutinho P.M."/>
            <person name="de Vries R.P."/>
            <person name="Ferreira P."/>
            <person name="Findley K."/>
            <person name="Foster B."/>
            <person name="Gaskell J."/>
            <person name="Glotzer D."/>
            <person name="Gorecki P."/>
            <person name="Heitman J."/>
            <person name="Hesse C."/>
            <person name="Hori C."/>
            <person name="Igarashi K."/>
            <person name="Jurgens J.A."/>
            <person name="Kallen N."/>
            <person name="Kersten P."/>
            <person name="Kohler A."/>
            <person name="Kuees U."/>
            <person name="Kumar T.K.A."/>
            <person name="Kuo A."/>
            <person name="LaButti K."/>
            <person name="Larrondo L.F."/>
            <person name="Lindquist E."/>
            <person name="Ling A."/>
            <person name="Lombard V."/>
            <person name="Lucas S."/>
            <person name="Lundell T."/>
            <person name="Martin R."/>
            <person name="McLaughlin D.J."/>
            <person name="Morgenstern I."/>
            <person name="Morin E."/>
            <person name="Murat C."/>
            <person name="Nagy L.G."/>
            <person name="Nolan M."/>
            <person name="Ohm R.A."/>
            <person name="Patyshakuliyeva A."/>
            <person name="Rokas A."/>
            <person name="Ruiz-Duenas F.J."/>
            <person name="Sabat G."/>
            <person name="Salamov A."/>
            <person name="Samejima M."/>
            <person name="Schmutz J."/>
            <person name="Slot J.C."/>
            <person name="St John F."/>
            <person name="Stenlid J."/>
            <person name="Sun H."/>
            <person name="Sun S."/>
            <person name="Syed K."/>
            <person name="Tsang A."/>
            <person name="Wiebenga A."/>
            <person name="Young D."/>
            <person name="Pisabarro A."/>
            <person name="Eastwood D.C."/>
            <person name="Martin F."/>
            <person name="Cullen D."/>
            <person name="Grigoriev I.V."/>
            <person name="Hibbett D.S."/>
        </authorList>
    </citation>
    <scope>NUCLEOTIDE SEQUENCE [LARGE SCALE GENOMIC DNA]</scope>
    <source>
        <strain evidence="10 11">MD-104</strain>
    </source>
</reference>
<dbReference type="PROSITE" id="PS51405">
    <property type="entry name" value="HEME_HALOPEROXIDASE"/>
    <property type="match status" value="1"/>
</dbReference>
<evidence type="ECO:0000256" key="1">
    <source>
        <dbReference type="ARBA" id="ARBA00001970"/>
    </source>
</evidence>
<dbReference type="Pfam" id="PF01328">
    <property type="entry name" value="Peroxidase_2"/>
    <property type="match status" value="1"/>
</dbReference>
<protein>
    <recommendedName>
        <fullName evidence="9">Heme haloperoxidase family profile domain-containing protein</fullName>
    </recommendedName>
</protein>
<dbReference type="AlphaFoldDB" id="A0A2H3JYE2"/>
<name>A0A2H3JYE2_WOLCO</name>
<evidence type="ECO:0000259" key="9">
    <source>
        <dbReference type="PROSITE" id="PS51405"/>
    </source>
</evidence>
<dbReference type="Gene3D" id="1.10.489.10">
    <property type="entry name" value="Chloroperoxidase-like"/>
    <property type="match status" value="1"/>
</dbReference>
<keyword evidence="2" id="KW-0575">Peroxidase</keyword>
<dbReference type="EMBL" id="KB468113">
    <property type="protein sequence ID" value="PCH41167.1"/>
    <property type="molecule type" value="Genomic_DNA"/>
</dbReference>
<dbReference type="PANTHER" id="PTHR33577:SF9">
    <property type="entry name" value="PEROXIDASE STCC"/>
    <property type="match status" value="1"/>
</dbReference>
<accession>A0A2H3JYE2</accession>
<evidence type="ECO:0000256" key="3">
    <source>
        <dbReference type="ARBA" id="ARBA00022617"/>
    </source>
</evidence>
<feature type="region of interest" description="Disordered" evidence="8">
    <location>
        <begin position="1"/>
        <end position="30"/>
    </location>
</feature>
<evidence type="ECO:0000256" key="8">
    <source>
        <dbReference type="SAM" id="MobiDB-lite"/>
    </source>
</evidence>
<evidence type="ECO:0000256" key="2">
    <source>
        <dbReference type="ARBA" id="ARBA00022559"/>
    </source>
</evidence>
<evidence type="ECO:0000256" key="6">
    <source>
        <dbReference type="ARBA" id="ARBA00023004"/>
    </source>
</evidence>
<dbReference type="InterPro" id="IPR000028">
    <property type="entry name" value="Chloroperoxidase"/>
</dbReference>
<evidence type="ECO:0000256" key="7">
    <source>
        <dbReference type="ARBA" id="ARBA00025795"/>
    </source>
</evidence>
<dbReference type="PANTHER" id="PTHR33577">
    <property type="entry name" value="STERIGMATOCYSTIN BIOSYNTHESIS PEROXIDASE STCC-RELATED"/>
    <property type="match status" value="1"/>
</dbReference>
<comment type="cofactor">
    <cofactor evidence="1">
        <name>heme b</name>
        <dbReference type="ChEBI" id="CHEBI:60344"/>
    </cofactor>
</comment>
<sequence>MANDHSFQQPSSDASRSPCPALNALANHGHLPRDGRDLTIPQLVHALTSVYNLSTPLATMLSVTGVLTCGNRWKLTVNLHDLAKHDVIEHNGSLVHADAASGHEYAPVAIDHNLVDQLMSIPSGSSFTLENFAKARISRDLAIPTPLDATHAEIARGEAVLTLSVMGSAENLDKMAREDSRNSEERQLRVSKECIQQWFVEERIPDGWEKPSEPVGLLGTMKKSRQLASMIAMMQASTHTEQISNHDHS</sequence>
<dbReference type="Proteomes" id="UP000218811">
    <property type="component" value="Unassembled WGS sequence"/>
</dbReference>
<evidence type="ECO:0000256" key="4">
    <source>
        <dbReference type="ARBA" id="ARBA00022723"/>
    </source>
</evidence>
<proteinExistence type="inferred from homology"/>
<keyword evidence="5" id="KW-0560">Oxidoreductase</keyword>
<feature type="domain" description="Heme haloperoxidase family profile" evidence="9">
    <location>
        <begin position="3"/>
        <end position="229"/>
    </location>
</feature>
<evidence type="ECO:0000256" key="5">
    <source>
        <dbReference type="ARBA" id="ARBA00023002"/>
    </source>
</evidence>
<dbReference type="GO" id="GO:0004601">
    <property type="term" value="F:peroxidase activity"/>
    <property type="evidence" value="ECO:0007669"/>
    <property type="project" value="UniProtKB-KW"/>
</dbReference>
<keyword evidence="4" id="KW-0479">Metal-binding</keyword>
<comment type="similarity">
    <text evidence="7">Belongs to the chloroperoxidase family.</text>
</comment>
<dbReference type="STRING" id="742152.A0A2H3JYE2"/>
<feature type="compositionally biased region" description="Polar residues" evidence="8">
    <location>
        <begin position="1"/>
        <end position="15"/>
    </location>
</feature>
<evidence type="ECO:0000313" key="11">
    <source>
        <dbReference type="Proteomes" id="UP000218811"/>
    </source>
</evidence>
<dbReference type="SUPFAM" id="SSF47571">
    <property type="entry name" value="Cloroperoxidase"/>
    <property type="match status" value="1"/>
</dbReference>
<keyword evidence="11" id="KW-1185">Reference proteome</keyword>
<dbReference type="InterPro" id="IPR036851">
    <property type="entry name" value="Chloroperoxidase-like_sf"/>
</dbReference>